<sequence length="241" mass="25167">MAATGHYDQHACNLVGAMLRSLGLDSYVSPGTIFGLTDITSPGAKDTPMGWIPPRYRGAKRCAHVHTGGLAPAPEDLPDLARMDSAEPTSPTGSAAMSVSSGPSPPGSPPATPTTVSPTPPSPETASAAVAATNEASWQLTIAGITLELYSHGTPSTIKQGEGVWHHRHLRNASSSGEPETVVTIHTDPSAGGRPVYTPNPLMRAAPFQFRTCPSSGDARGVCAICDGRKKRVKRVKRESR</sequence>
<feature type="compositionally biased region" description="Pro residues" evidence="1">
    <location>
        <begin position="103"/>
        <end position="123"/>
    </location>
</feature>
<feature type="compositionally biased region" description="Low complexity" evidence="1">
    <location>
        <begin position="93"/>
        <end position="102"/>
    </location>
</feature>
<reference evidence="2 3" key="1">
    <citation type="submission" date="2021-11" db="EMBL/GenBank/DDBJ databases">
        <title>Black yeast isolated from Biological Soil Crust.</title>
        <authorList>
            <person name="Kurbessoian T."/>
        </authorList>
    </citation>
    <scope>NUCLEOTIDE SEQUENCE [LARGE SCALE GENOMIC DNA]</scope>
    <source>
        <strain evidence="2 3">CCFEE 5522</strain>
    </source>
</reference>
<evidence type="ECO:0000256" key="1">
    <source>
        <dbReference type="SAM" id="MobiDB-lite"/>
    </source>
</evidence>
<keyword evidence="3" id="KW-1185">Reference proteome</keyword>
<comment type="caution">
    <text evidence="2">The sequence shown here is derived from an EMBL/GenBank/DDBJ whole genome shotgun (WGS) entry which is preliminary data.</text>
</comment>
<dbReference type="AlphaFoldDB" id="A0AAV9JK58"/>
<dbReference type="Proteomes" id="UP001324427">
    <property type="component" value="Unassembled WGS sequence"/>
</dbReference>
<proteinExistence type="predicted"/>
<name>A0AAV9JK58_9PEZI</name>
<protein>
    <submittedName>
        <fullName evidence="2">Uncharacterized protein</fullName>
    </submittedName>
</protein>
<feature type="region of interest" description="Disordered" evidence="1">
    <location>
        <begin position="67"/>
        <end position="130"/>
    </location>
</feature>
<evidence type="ECO:0000313" key="2">
    <source>
        <dbReference type="EMBL" id="KAK4545692.1"/>
    </source>
</evidence>
<gene>
    <name evidence="2" type="ORF">LTR36_002646</name>
</gene>
<organism evidence="2 3">
    <name type="scientific">Oleoguttula mirabilis</name>
    <dbReference type="NCBI Taxonomy" id="1507867"/>
    <lineage>
        <taxon>Eukaryota</taxon>
        <taxon>Fungi</taxon>
        <taxon>Dikarya</taxon>
        <taxon>Ascomycota</taxon>
        <taxon>Pezizomycotina</taxon>
        <taxon>Dothideomycetes</taxon>
        <taxon>Dothideomycetidae</taxon>
        <taxon>Mycosphaerellales</taxon>
        <taxon>Teratosphaeriaceae</taxon>
        <taxon>Oleoguttula</taxon>
    </lineage>
</organism>
<dbReference type="EMBL" id="JAVFHQ010000018">
    <property type="protein sequence ID" value="KAK4545692.1"/>
    <property type="molecule type" value="Genomic_DNA"/>
</dbReference>
<accession>A0AAV9JK58</accession>
<evidence type="ECO:0000313" key="3">
    <source>
        <dbReference type="Proteomes" id="UP001324427"/>
    </source>
</evidence>